<dbReference type="InterPro" id="IPR036047">
    <property type="entry name" value="F-box-like_dom_sf"/>
</dbReference>
<dbReference type="CDD" id="cd09917">
    <property type="entry name" value="F-box_SF"/>
    <property type="match status" value="1"/>
</dbReference>
<name>A0A9Q8SKF6_9PEZI</name>
<dbReference type="GeneID" id="73338340"/>
<dbReference type="InterPro" id="IPR036770">
    <property type="entry name" value="Ankyrin_rpt-contain_sf"/>
</dbReference>
<dbReference type="SUPFAM" id="SSF81383">
    <property type="entry name" value="F-box domain"/>
    <property type="match status" value="1"/>
</dbReference>
<evidence type="ECO:0000256" key="2">
    <source>
        <dbReference type="ARBA" id="ARBA00023043"/>
    </source>
</evidence>
<proteinExistence type="predicted"/>
<dbReference type="InterPro" id="IPR050745">
    <property type="entry name" value="Multifunctional_regulatory"/>
</dbReference>
<dbReference type="Proteomes" id="UP000830671">
    <property type="component" value="Chromosome 2"/>
</dbReference>
<evidence type="ECO:0000256" key="1">
    <source>
        <dbReference type="ARBA" id="ARBA00022737"/>
    </source>
</evidence>
<accession>A0A9Q8SKF6</accession>
<gene>
    <name evidence="3" type="ORF">CLUP02_04315</name>
</gene>
<dbReference type="SUPFAM" id="SSF48403">
    <property type="entry name" value="Ankyrin repeat"/>
    <property type="match status" value="1"/>
</dbReference>
<dbReference type="EMBL" id="CP019474">
    <property type="protein sequence ID" value="UQC78838.1"/>
    <property type="molecule type" value="Genomic_DNA"/>
</dbReference>
<dbReference type="PANTHER" id="PTHR24189:SF50">
    <property type="entry name" value="ANKYRIN REPEAT AND SOCS BOX PROTEIN 2"/>
    <property type="match status" value="1"/>
</dbReference>
<keyword evidence="1" id="KW-0677">Repeat</keyword>
<dbReference type="AlphaFoldDB" id="A0A9Q8SKF6"/>
<keyword evidence="4" id="KW-1185">Reference proteome</keyword>
<reference evidence="3" key="1">
    <citation type="journal article" date="2021" name="Mol. Plant Microbe Interact.">
        <title>Complete Genome Sequence of the Plant-Pathogenic Fungus Colletotrichum lupini.</title>
        <authorList>
            <person name="Baroncelli R."/>
            <person name="Pensec F."/>
            <person name="Da Lio D."/>
            <person name="Boufleur T."/>
            <person name="Vicente I."/>
            <person name="Sarrocco S."/>
            <person name="Picot A."/>
            <person name="Baraldi E."/>
            <person name="Sukno S."/>
            <person name="Thon M."/>
            <person name="Le Floch G."/>
        </authorList>
    </citation>
    <scope>NUCLEOTIDE SEQUENCE</scope>
    <source>
        <strain evidence="3">IMI 504893</strain>
    </source>
</reference>
<evidence type="ECO:0000313" key="4">
    <source>
        <dbReference type="Proteomes" id="UP000830671"/>
    </source>
</evidence>
<protein>
    <recommendedName>
        <fullName evidence="5">Ankyrin repeat protein</fullName>
    </recommendedName>
</protein>
<dbReference type="Gene3D" id="1.25.40.20">
    <property type="entry name" value="Ankyrin repeat-containing domain"/>
    <property type="match status" value="2"/>
</dbReference>
<dbReference type="RefSeq" id="XP_049140473.1">
    <property type="nucleotide sequence ID" value="XM_049283330.1"/>
</dbReference>
<organism evidence="3 4">
    <name type="scientific">Colletotrichum lupini</name>
    <dbReference type="NCBI Taxonomy" id="145971"/>
    <lineage>
        <taxon>Eukaryota</taxon>
        <taxon>Fungi</taxon>
        <taxon>Dikarya</taxon>
        <taxon>Ascomycota</taxon>
        <taxon>Pezizomycotina</taxon>
        <taxon>Sordariomycetes</taxon>
        <taxon>Hypocreomycetidae</taxon>
        <taxon>Glomerellales</taxon>
        <taxon>Glomerellaceae</taxon>
        <taxon>Colletotrichum</taxon>
        <taxon>Colletotrichum acutatum species complex</taxon>
    </lineage>
</organism>
<evidence type="ECO:0008006" key="5">
    <source>
        <dbReference type="Google" id="ProtNLM"/>
    </source>
</evidence>
<dbReference type="PANTHER" id="PTHR24189">
    <property type="entry name" value="MYOTROPHIN"/>
    <property type="match status" value="1"/>
</dbReference>
<sequence>MEFLKHLQTDFFKPIFNFMIKLFDLKTKCCLFYSNVRNYIPASRPLEVGNWSFTSILLLSATYWVPNQHIQTRERMRAEHLSDASTQVETASSASAPTSISTLPMEIIERIAQCVDVRVVDDIYALSRTCKGFYHCCILIYHKRVVDRHPYLLNWATVLGRIDLMKRFLKAGASQNAKIRNMELASRLLSYPPFLVSPTNIFRRFFYQEFDEIFVTRCHKKPAVKIHRLRRAMPDELCLTPLSIAVHQANYEAFTLLCNHKPNWKILLNPELLDAEGKTRGVYWRLCDMALDHDDEEMLLRVLPTVLAMDLGYLVRFYTRLTLASLMNHDFLRVAALFLRHLSFNNYYMVIGNYFFFGADVNVRWTYMDGRTALMHALYLSINKKRRPDFFADWAALLVHHGANVDDDRGLGHTLLIEACYMGIFDQARVLLSIGASPTTAFIRAGCPVLVQRSLSQGGVFHMRCNGNGLQVQDFTPLEIACLPSMHAFSYGLLRYSARGDAQAEARYQIWHASRLAFVKSIAPTLTGAFGQLILRTALSIAAEGREVDLVRALLEAGAGLTGGRWLSLGRIGHLPPLVVALRTSEVFRYERGHAEKTARLLLESGADVRDLDEFPDALWKFDQIFGIPASDYKRPER</sequence>
<dbReference type="InterPro" id="IPR002110">
    <property type="entry name" value="Ankyrin_rpt"/>
</dbReference>
<evidence type="ECO:0000313" key="3">
    <source>
        <dbReference type="EMBL" id="UQC78838.1"/>
    </source>
</evidence>
<dbReference type="KEGG" id="clup:CLUP02_04315"/>
<dbReference type="SMART" id="SM00248">
    <property type="entry name" value="ANK"/>
    <property type="match status" value="6"/>
</dbReference>
<keyword evidence="2" id="KW-0040">ANK repeat</keyword>